<dbReference type="EMBL" id="BARU01013264">
    <property type="protein sequence ID" value="GAH34815.1"/>
    <property type="molecule type" value="Genomic_DNA"/>
</dbReference>
<accession>X1FQK1</accession>
<proteinExistence type="predicted"/>
<protein>
    <recommendedName>
        <fullName evidence="2">DprA winged helix domain-containing protein</fullName>
    </recommendedName>
</protein>
<organism evidence="1">
    <name type="scientific">marine sediment metagenome</name>
    <dbReference type="NCBI Taxonomy" id="412755"/>
    <lineage>
        <taxon>unclassified sequences</taxon>
        <taxon>metagenomes</taxon>
        <taxon>ecological metagenomes</taxon>
    </lineage>
</organism>
<reference evidence="1" key="1">
    <citation type="journal article" date="2014" name="Front. Microbiol.">
        <title>High frequency of phylogenetically diverse reductive dehalogenase-homologous genes in deep subseafloor sedimentary metagenomes.</title>
        <authorList>
            <person name="Kawai M."/>
            <person name="Futagami T."/>
            <person name="Toyoda A."/>
            <person name="Takaki Y."/>
            <person name="Nishi S."/>
            <person name="Hori S."/>
            <person name="Arai W."/>
            <person name="Tsubouchi T."/>
            <person name="Morono Y."/>
            <person name="Uchiyama I."/>
            <person name="Ito T."/>
            <person name="Fujiyama A."/>
            <person name="Inagaki F."/>
            <person name="Takami H."/>
        </authorList>
    </citation>
    <scope>NUCLEOTIDE SEQUENCE</scope>
    <source>
        <strain evidence="1">Expedition CK06-06</strain>
    </source>
</reference>
<evidence type="ECO:0008006" key="2">
    <source>
        <dbReference type="Google" id="ProtNLM"/>
    </source>
</evidence>
<comment type="caution">
    <text evidence="1">The sequence shown here is derived from an EMBL/GenBank/DDBJ whole genome shotgun (WGS) entry which is preliminary data.</text>
</comment>
<gene>
    <name evidence="1" type="ORF">S03H2_24057</name>
</gene>
<sequence length="60" mass="6853">MTVEVSEEVKKEIFKLIATPGIEIDDIVKKTKLDSETILNILSEEYLRCNLDHGKSLCCR</sequence>
<name>X1FQK1_9ZZZZ</name>
<dbReference type="AlphaFoldDB" id="X1FQK1"/>
<evidence type="ECO:0000313" key="1">
    <source>
        <dbReference type="EMBL" id="GAH34815.1"/>
    </source>
</evidence>